<proteinExistence type="predicted"/>
<reference evidence="3" key="1">
    <citation type="submission" date="2020-03" db="EMBL/GenBank/DDBJ databases">
        <title>Evolution of repeat sequences and sex chromosomes of tilapia species revealed by chromosome-level genomes.</title>
        <authorList>
            <person name="Xu L."/>
            <person name="Tao W."/>
            <person name="Wang D."/>
            <person name="Zhou Q."/>
        </authorList>
    </citation>
    <scope>NUCLEOTIDE SEQUENCE [LARGE SCALE GENOMIC DNA]</scope>
    <source>
        <strain evidence="3">Israel</strain>
    </source>
</reference>
<dbReference type="InterPro" id="IPR036179">
    <property type="entry name" value="Ig-like_dom_sf"/>
</dbReference>
<dbReference type="InterPro" id="IPR013783">
    <property type="entry name" value="Ig-like_fold"/>
</dbReference>
<reference evidence="2" key="2">
    <citation type="submission" date="2025-08" db="UniProtKB">
        <authorList>
            <consortium name="Ensembl"/>
        </authorList>
    </citation>
    <scope>IDENTIFICATION</scope>
</reference>
<reference evidence="2" key="3">
    <citation type="submission" date="2025-09" db="UniProtKB">
        <authorList>
            <consortium name="Ensembl"/>
        </authorList>
    </citation>
    <scope>IDENTIFICATION</scope>
</reference>
<dbReference type="Ensembl" id="ENSOABT00000063584.1">
    <property type="protein sequence ID" value="ENSOABP00000061558.1"/>
    <property type="gene ID" value="ENSOABG00000026127.1"/>
</dbReference>
<dbReference type="InterPro" id="IPR050199">
    <property type="entry name" value="IgHV"/>
</dbReference>
<organism evidence="2 3">
    <name type="scientific">Oreochromis aureus</name>
    <name type="common">Israeli tilapia</name>
    <name type="synonym">Chromis aureus</name>
    <dbReference type="NCBI Taxonomy" id="47969"/>
    <lineage>
        <taxon>Eukaryota</taxon>
        <taxon>Metazoa</taxon>
        <taxon>Chordata</taxon>
        <taxon>Craniata</taxon>
        <taxon>Vertebrata</taxon>
        <taxon>Euteleostomi</taxon>
        <taxon>Actinopterygii</taxon>
        <taxon>Neopterygii</taxon>
        <taxon>Teleostei</taxon>
        <taxon>Neoteleostei</taxon>
        <taxon>Acanthomorphata</taxon>
        <taxon>Ovalentaria</taxon>
        <taxon>Cichlomorphae</taxon>
        <taxon>Cichliformes</taxon>
        <taxon>Cichlidae</taxon>
        <taxon>African cichlids</taxon>
        <taxon>Pseudocrenilabrinae</taxon>
        <taxon>Oreochromini</taxon>
        <taxon>Oreochromis</taxon>
    </lineage>
</organism>
<name>A0AAZ1X1G1_OREAU</name>
<keyword evidence="3" id="KW-1185">Reference proteome</keyword>
<dbReference type="PANTHER" id="PTHR23266">
    <property type="entry name" value="IMMUNOGLOBULIN HEAVY CHAIN"/>
    <property type="match status" value="1"/>
</dbReference>
<sequence>MDFKTGLALKDYFLLISLGVYGQTLTESEPVIKGPGESHRLICTATGFTFSSHAMLWVRQAPGKGLERWDTT</sequence>
<evidence type="ECO:0000313" key="3">
    <source>
        <dbReference type="Proteomes" id="UP000472276"/>
    </source>
</evidence>
<feature type="chain" id="PRO_5044308316" description="Ig-like domain-containing protein" evidence="1">
    <location>
        <begin position="23"/>
        <end position="72"/>
    </location>
</feature>
<dbReference type="Proteomes" id="UP000472276">
    <property type="component" value="Unassembled WGS sequence"/>
</dbReference>
<evidence type="ECO:0008006" key="4">
    <source>
        <dbReference type="Google" id="ProtNLM"/>
    </source>
</evidence>
<protein>
    <recommendedName>
        <fullName evidence="4">Ig-like domain-containing protein</fullName>
    </recommendedName>
</protein>
<accession>A0AAZ1X1G1</accession>
<evidence type="ECO:0000313" key="2">
    <source>
        <dbReference type="Ensembl" id="ENSOABP00000061558.1"/>
    </source>
</evidence>
<dbReference type="AlphaFoldDB" id="A0AAZ1X1G1"/>
<dbReference type="Gene3D" id="2.60.40.10">
    <property type="entry name" value="Immunoglobulins"/>
    <property type="match status" value="1"/>
</dbReference>
<feature type="signal peptide" evidence="1">
    <location>
        <begin position="1"/>
        <end position="22"/>
    </location>
</feature>
<dbReference type="SUPFAM" id="SSF48726">
    <property type="entry name" value="Immunoglobulin"/>
    <property type="match status" value="1"/>
</dbReference>
<keyword evidence="1" id="KW-0732">Signal</keyword>
<evidence type="ECO:0000256" key="1">
    <source>
        <dbReference type="SAM" id="SignalP"/>
    </source>
</evidence>